<feature type="chain" id="PRO_5047343628" evidence="3">
    <location>
        <begin position="31"/>
        <end position="1132"/>
    </location>
</feature>
<evidence type="ECO:0000256" key="2">
    <source>
        <dbReference type="ARBA" id="ARBA00022837"/>
    </source>
</evidence>
<dbReference type="Proteomes" id="UP001596425">
    <property type="component" value="Unassembled WGS sequence"/>
</dbReference>
<proteinExistence type="predicted"/>
<keyword evidence="1" id="KW-0479">Metal-binding</keyword>
<name>A0ABW1YV64_9GAMM</name>
<gene>
    <name evidence="5" type="ORF">ACFQBM_18830</name>
</gene>
<dbReference type="RefSeq" id="WP_193192759.1">
    <property type="nucleotide sequence ID" value="NZ_JBHSVR010000001.1"/>
</dbReference>
<feature type="domain" description="VWFA" evidence="4">
    <location>
        <begin position="191"/>
        <end position="467"/>
    </location>
</feature>
<dbReference type="PROSITE" id="PS50234">
    <property type="entry name" value="VWFA"/>
    <property type="match status" value="1"/>
</dbReference>
<dbReference type="InterPro" id="IPR008707">
    <property type="entry name" value="B-propeller_PilY1"/>
</dbReference>
<accession>A0ABW1YV64</accession>
<dbReference type="InterPro" id="IPR002035">
    <property type="entry name" value="VWF_A"/>
</dbReference>
<evidence type="ECO:0000313" key="5">
    <source>
        <dbReference type="EMBL" id="MFC6635334.1"/>
    </source>
</evidence>
<keyword evidence="6" id="KW-1185">Reference proteome</keyword>
<dbReference type="EMBL" id="JBHSVR010000001">
    <property type="protein sequence ID" value="MFC6635334.1"/>
    <property type="molecule type" value="Genomic_DNA"/>
</dbReference>
<evidence type="ECO:0000256" key="1">
    <source>
        <dbReference type="ARBA" id="ARBA00022723"/>
    </source>
</evidence>
<evidence type="ECO:0000313" key="6">
    <source>
        <dbReference type="Proteomes" id="UP001596425"/>
    </source>
</evidence>
<evidence type="ECO:0000259" key="4">
    <source>
        <dbReference type="PROSITE" id="PS50234"/>
    </source>
</evidence>
<sequence length="1132" mass="122340">MNINKLVRTTLLASKYSAKFILTWSTCAAAAPGELSNVPLYARSSAQPNIMLVMDSSGSMENVVPGPLGYDKNEVYASCENPIGYKYEEPQDPGDFEKSEVRFRVTLSESAAGTVEFTIGDGIWRSWDTKNNCFDDAVYYDEAWLYADRDNGFYFETGNDKKYRSKNVSGHFLNWFFSHRDSSDDYRSAKFLNENGSVRRSKVGVRRVDIMKEVLHELISNLSGTRVGLMQFDGKKDGGRAMFGVSELTPENRNLLHERVDAVDTSSSTPLAETFAGVARYFISGYEDQHLSYIDEDGSTVSAPGREIFDNEPDWDEVSPKVKKPDNTINGGAIQYHCQKNFMVALTDGEPSYRDDEISSHLKGYDFACSGNPAGCTDENQGYSSDRGEKIHEMDDVVKALFDIDLRPDLRKPDGTPVKHNITSFMIGFAEPGLSQTPLMINAGALGGGGLYEAQDASDLTGVFNRISNSVHEIVGSSSALAFNSSSLDAGSVVFKAKFNSSNWSGELSALELDDSGEISSAPAWEASVLLDSGNPDNRVMLTYREGTGGVAFTSLGVGLSESLSAHAQDLSVNTSSGSPVVDSRATERLEYLRGDRSKEGTASDTYRKRDSRLGDIVNSSPVYVGAPSNSWPDRVPFPTGADSYSKFKAQKSGRTPVVYIGANDGFLHGFNARTSSSDAGRELIAYLPSAVLSTDQEYGLHALSSQEYNHKYYVDGTPTVSDVYINGSWKTVLVGGLGGGGKGFFALDVTEPESFRETNASNLVLWEFNSTKDRNMGYSYSRPQIAMMSNGEWAAIFGNGFNSETGDAGIFIVYLDGDGGAGKSYTYLSTGTADSEVRNGMSTPAIVDINNDGVVDRIYAGDLKGNLWLFDVSTVGSWNVASDPLGAPVPLVSVGEAEPITAAPLVLRNTANPTGSAPNLLVTFGTGQYLTAADTETNTAGGFYAVSDNGYYGLKKNNLEARSITASDVPQALGTAATQRTLIGDEIDWSSEYGWYIQLNQGSYPTGDVAGERVVNRAILLRDVLFFNTLIPSAEACSAGGHGWLMSVDVRTGLAPQKFAVFDSNGDGNIDDNDLGAVGQYIDGSIPNKSDFLDGKKQYIPTSSGEVVSRDVNLGKSGREGRLAWEELVPF</sequence>
<dbReference type="InterPro" id="IPR018247">
    <property type="entry name" value="EF_Hand_1_Ca_BS"/>
</dbReference>
<organism evidence="5 6">
    <name type="scientific">Microbulbifer taiwanensis</name>
    <dbReference type="NCBI Taxonomy" id="986746"/>
    <lineage>
        <taxon>Bacteria</taxon>
        <taxon>Pseudomonadati</taxon>
        <taxon>Pseudomonadota</taxon>
        <taxon>Gammaproteobacteria</taxon>
        <taxon>Cellvibrionales</taxon>
        <taxon>Microbulbiferaceae</taxon>
        <taxon>Microbulbifer</taxon>
    </lineage>
</organism>
<protein>
    <submittedName>
        <fullName evidence="5">PilC/PilY family type IV pilus protein</fullName>
    </submittedName>
</protein>
<keyword evidence="2" id="KW-0106">Calcium</keyword>
<reference evidence="6" key="1">
    <citation type="journal article" date="2019" name="Int. J. Syst. Evol. Microbiol.">
        <title>The Global Catalogue of Microorganisms (GCM) 10K type strain sequencing project: providing services to taxonomists for standard genome sequencing and annotation.</title>
        <authorList>
            <consortium name="The Broad Institute Genomics Platform"/>
            <consortium name="The Broad Institute Genome Sequencing Center for Infectious Disease"/>
            <person name="Wu L."/>
            <person name="Ma J."/>
        </authorList>
    </citation>
    <scope>NUCLEOTIDE SEQUENCE [LARGE SCALE GENOMIC DNA]</scope>
    <source>
        <strain evidence="6">CGMCC 1.13718</strain>
    </source>
</reference>
<dbReference type="Gene3D" id="3.40.50.410">
    <property type="entry name" value="von Willebrand factor, type A domain"/>
    <property type="match status" value="1"/>
</dbReference>
<dbReference type="SUPFAM" id="SSF53300">
    <property type="entry name" value="vWA-like"/>
    <property type="match status" value="1"/>
</dbReference>
<dbReference type="InterPro" id="IPR036465">
    <property type="entry name" value="vWFA_dom_sf"/>
</dbReference>
<dbReference type="Pfam" id="PF05567">
    <property type="entry name" value="T4P_PilY1"/>
    <property type="match status" value="1"/>
</dbReference>
<comment type="caution">
    <text evidence="5">The sequence shown here is derived from an EMBL/GenBank/DDBJ whole genome shotgun (WGS) entry which is preliminary data.</text>
</comment>
<evidence type="ECO:0000256" key="3">
    <source>
        <dbReference type="SAM" id="SignalP"/>
    </source>
</evidence>
<dbReference type="PROSITE" id="PS00018">
    <property type="entry name" value="EF_HAND_1"/>
    <property type="match status" value="1"/>
</dbReference>
<keyword evidence="3" id="KW-0732">Signal</keyword>
<feature type="signal peptide" evidence="3">
    <location>
        <begin position="1"/>
        <end position="30"/>
    </location>
</feature>